<dbReference type="Gene3D" id="1.20.1250.20">
    <property type="entry name" value="MFS general substrate transporter like domains"/>
    <property type="match status" value="1"/>
</dbReference>
<keyword evidence="4" id="KW-0472">Membrane</keyword>
<proteinExistence type="predicted"/>
<reference evidence="5 6" key="1">
    <citation type="submission" date="2022-12" db="EMBL/GenBank/DDBJ databases">
        <title>Chromosome-scale assembly of the Ensete ventricosum genome.</title>
        <authorList>
            <person name="Dussert Y."/>
            <person name="Stocks J."/>
            <person name="Wendawek A."/>
            <person name="Woldeyes F."/>
            <person name="Nichols R.A."/>
            <person name="Borrell J.S."/>
        </authorList>
    </citation>
    <scope>NUCLEOTIDE SEQUENCE [LARGE SCALE GENOMIC DNA]</scope>
    <source>
        <strain evidence="6">cv. Maze</strain>
        <tissue evidence="5">Seeds</tissue>
    </source>
</reference>
<comment type="caution">
    <text evidence="5">The sequence shown here is derived from an EMBL/GenBank/DDBJ whole genome shotgun (WGS) entry which is preliminary data.</text>
</comment>
<keyword evidence="6" id="KW-1185">Reference proteome</keyword>
<dbReference type="Proteomes" id="UP001222027">
    <property type="component" value="Unassembled WGS sequence"/>
</dbReference>
<dbReference type="EMBL" id="JAQQAF010000004">
    <property type="protein sequence ID" value="KAJ8492340.1"/>
    <property type="molecule type" value="Genomic_DNA"/>
</dbReference>
<comment type="subcellular location">
    <subcellularLocation>
        <location evidence="1">Membrane</location>
        <topology evidence="1">Multi-pass membrane protein</topology>
    </subcellularLocation>
</comment>
<name>A0AAV8R9R4_ENSVE</name>
<dbReference type="InterPro" id="IPR000109">
    <property type="entry name" value="POT_fam"/>
</dbReference>
<dbReference type="GO" id="GO:0016020">
    <property type="term" value="C:membrane"/>
    <property type="evidence" value="ECO:0007669"/>
    <property type="project" value="UniProtKB-SubCell"/>
</dbReference>
<gene>
    <name evidence="5" type="ORF">OPV22_014061</name>
</gene>
<evidence type="ECO:0000313" key="6">
    <source>
        <dbReference type="Proteomes" id="UP001222027"/>
    </source>
</evidence>
<evidence type="ECO:0000256" key="2">
    <source>
        <dbReference type="ARBA" id="ARBA00022692"/>
    </source>
</evidence>
<accession>A0AAV8R9R4</accession>
<dbReference type="GO" id="GO:0022857">
    <property type="term" value="F:transmembrane transporter activity"/>
    <property type="evidence" value="ECO:0007669"/>
    <property type="project" value="InterPro"/>
</dbReference>
<dbReference type="InterPro" id="IPR036259">
    <property type="entry name" value="MFS_trans_sf"/>
</dbReference>
<evidence type="ECO:0000313" key="5">
    <source>
        <dbReference type="EMBL" id="KAJ8492340.1"/>
    </source>
</evidence>
<protein>
    <submittedName>
        <fullName evidence="5">Uncharacterized protein</fullName>
    </submittedName>
</protein>
<evidence type="ECO:0000256" key="3">
    <source>
        <dbReference type="ARBA" id="ARBA00022989"/>
    </source>
</evidence>
<organism evidence="5 6">
    <name type="scientific">Ensete ventricosum</name>
    <name type="common">Abyssinian banana</name>
    <name type="synonym">Musa ensete</name>
    <dbReference type="NCBI Taxonomy" id="4639"/>
    <lineage>
        <taxon>Eukaryota</taxon>
        <taxon>Viridiplantae</taxon>
        <taxon>Streptophyta</taxon>
        <taxon>Embryophyta</taxon>
        <taxon>Tracheophyta</taxon>
        <taxon>Spermatophyta</taxon>
        <taxon>Magnoliopsida</taxon>
        <taxon>Liliopsida</taxon>
        <taxon>Zingiberales</taxon>
        <taxon>Musaceae</taxon>
        <taxon>Ensete</taxon>
    </lineage>
</organism>
<keyword evidence="3" id="KW-1133">Transmembrane helix</keyword>
<dbReference type="AlphaFoldDB" id="A0AAV8R9R4"/>
<dbReference type="Pfam" id="PF00854">
    <property type="entry name" value="PTR2"/>
    <property type="match status" value="1"/>
</dbReference>
<sequence>MREGEQGKTLTEEATVQRWRAEAEVQKSQPRARRPCRICAVEATGGDEARAAAGAGEGCDSDRWKMELYLTVLGTGGLKSSVSGFGSDQFDETNEVLRNCEPMQLLQLSVYRSQDRLPRLTNLSCWRQKGD</sequence>
<keyword evidence="2" id="KW-0812">Transmembrane</keyword>
<evidence type="ECO:0000256" key="1">
    <source>
        <dbReference type="ARBA" id="ARBA00004141"/>
    </source>
</evidence>
<evidence type="ECO:0000256" key="4">
    <source>
        <dbReference type="ARBA" id="ARBA00023136"/>
    </source>
</evidence>